<feature type="transmembrane region" description="Helical" evidence="1">
    <location>
        <begin position="36"/>
        <end position="54"/>
    </location>
</feature>
<dbReference type="EMBL" id="WTYB01000006">
    <property type="protein sequence ID" value="MXP39958.1"/>
    <property type="molecule type" value="Genomic_DNA"/>
</dbReference>
<dbReference type="RefSeq" id="WP_160762111.1">
    <property type="nucleotide sequence ID" value="NZ_BAAADZ010000003.1"/>
</dbReference>
<feature type="transmembrane region" description="Helical" evidence="1">
    <location>
        <begin position="6"/>
        <end position="24"/>
    </location>
</feature>
<evidence type="ECO:0000313" key="3">
    <source>
        <dbReference type="EMBL" id="MXP39958.1"/>
    </source>
</evidence>
<keyword evidence="1" id="KW-1133">Transmembrane helix</keyword>
<keyword evidence="1" id="KW-0812">Transmembrane</keyword>
<reference evidence="2 5" key="2">
    <citation type="submission" date="2020-08" db="EMBL/GenBank/DDBJ databases">
        <title>Genomic Encyclopedia of Type Strains, Phase IV (KMG-IV): sequencing the most valuable type-strain genomes for metagenomic binning, comparative biology and taxonomic classification.</title>
        <authorList>
            <person name="Goeker M."/>
        </authorList>
    </citation>
    <scope>NUCLEOTIDE SEQUENCE [LARGE SCALE GENOMIC DNA]</scope>
    <source>
        <strain evidence="2 5">DSM 8510</strain>
    </source>
</reference>
<evidence type="ECO:0000256" key="1">
    <source>
        <dbReference type="SAM" id="Phobius"/>
    </source>
</evidence>
<sequence>MAQAGALTEACVGFVVAILLSNYGRVPAVPSAVGRALGWLGLISYSLYLVHVPVGGRVVNLGKRFTSGEVEYLVLSLIALAVSLIVSIVIFLLVERPAQIIARRISFPRFLGSRKKVYL</sequence>
<protein>
    <submittedName>
        <fullName evidence="2">Peptidoglycan/LPS O-acetylase OafA/YrhL</fullName>
    </submittedName>
</protein>
<name>A0A6I4UMN8_9SPHN</name>
<proteinExistence type="predicted"/>
<evidence type="ECO:0000313" key="2">
    <source>
        <dbReference type="EMBL" id="MBB3777209.1"/>
    </source>
</evidence>
<evidence type="ECO:0000313" key="5">
    <source>
        <dbReference type="Proteomes" id="UP000548685"/>
    </source>
</evidence>
<accession>A0A6I4UMN8</accession>
<dbReference type="AlphaFoldDB" id="A0A6I4UMN8"/>
<keyword evidence="5" id="KW-1185">Reference proteome</keyword>
<gene>
    <name evidence="2" type="ORF">FHS52_003206</name>
    <name evidence="3" type="ORF">GRI59_15225</name>
</gene>
<dbReference type="EMBL" id="JACICE010000006">
    <property type="protein sequence ID" value="MBB3777209.1"/>
    <property type="molecule type" value="Genomic_DNA"/>
</dbReference>
<reference evidence="3 4" key="1">
    <citation type="submission" date="2019-12" db="EMBL/GenBank/DDBJ databases">
        <title>Genomic-based taxomic classification of the family Erythrobacteraceae.</title>
        <authorList>
            <person name="Xu L."/>
        </authorList>
    </citation>
    <scope>NUCLEOTIDE SEQUENCE [LARGE SCALE GENOMIC DNA]</scope>
    <source>
        <strain evidence="3 4">JCM 10282</strain>
    </source>
</reference>
<comment type="caution">
    <text evidence="3">The sequence shown here is derived from an EMBL/GenBank/DDBJ whole genome shotgun (WGS) entry which is preliminary data.</text>
</comment>
<dbReference type="Proteomes" id="UP000430021">
    <property type="component" value="Unassembled WGS sequence"/>
</dbReference>
<keyword evidence="1" id="KW-0472">Membrane</keyword>
<dbReference type="Proteomes" id="UP000548685">
    <property type="component" value="Unassembled WGS sequence"/>
</dbReference>
<dbReference type="OrthoDB" id="9807745at2"/>
<organism evidence="3 4">
    <name type="scientific">Erythrobacter ramosus</name>
    <dbReference type="NCBI Taxonomy" id="35811"/>
    <lineage>
        <taxon>Bacteria</taxon>
        <taxon>Pseudomonadati</taxon>
        <taxon>Pseudomonadota</taxon>
        <taxon>Alphaproteobacteria</taxon>
        <taxon>Sphingomonadales</taxon>
        <taxon>Erythrobacteraceae</taxon>
        <taxon>Erythrobacter/Porphyrobacter group</taxon>
        <taxon>Erythrobacter</taxon>
    </lineage>
</organism>
<feature type="transmembrane region" description="Helical" evidence="1">
    <location>
        <begin position="74"/>
        <end position="94"/>
    </location>
</feature>
<evidence type="ECO:0000313" key="4">
    <source>
        <dbReference type="Proteomes" id="UP000430021"/>
    </source>
</evidence>